<feature type="transmembrane region" description="Helical" evidence="1">
    <location>
        <begin position="62"/>
        <end position="81"/>
    </location>
</feature>
<dbReference type="InterPro" id="IPR025618">
    <property type="entry name" value="YtpI"/>
</dbReference>
<dbReference type="Proteomes" id="UP000441354">
    <property type="component" value="Unassembled WGS sequence"/>
</dbReference>
<protein>
    <recommendedName>
        <fullName evidence="4">YtpI-like protein</fullName>
    </recommendedName>
</protein>
<dbReference type="RefSeq" id="WP_151573536.1">
    <property type="nucleotide sequence ID" value="NZ_WBOT01000002.1"/>
</dbReference>
<keyword evidence="1" id="KW-1133">Transmembrane helix</keyword>
<keyword evidence="1" id="KW-0472">Membrane</keyword>
<organism evidence="2 3">
    <name type="scientific">Bacillus mesophilum</name>
    <dbReference type="NCBI Taxonomy" id="1071718"/>
    <lineage>
        <taxon>Bacteria</taxon>
        <taxon>Bacillati</taxon>
        <taxon>Bacillota</taxon>
        <taxon>Bacilli</taxon>
        <taxon>Bacillales</taxon>
        <taxon>Bacillaceae</taxon>
        <taxon>Bacillus</taxon>
    </lineage>
</organism>
<accession>A0A7V7RNS0</accession>
<sequence length="101" mass="11279">MPILVILVIVSFSLYIFYKIRSFMAKGPAERHWITAKGRMALGSFVGIFGVNQLFLMPNTTAYIVSAIFIIVGVLCLYTGFKAYKFHLPHAAAEVEAYKKG</sequence>
<evidence type="ECO:0008006" key="4">
    <source>
        <dbReference type="Google" id="ProtNLM"/>
    </source>
</evidence>
<feature type="transmembrane region" description="Helical" evidence="1">
    <location>
        <begin position="36"/>
        <end position="56"/>
    </location>
</feature>
<dbReference type="Pfam" id="PF14007">
    <property type="entry name" value="YtpI"/>
    <property type="match status" value="1"/>
</dbReference>
<proteinExistence type="predicted"/>
<evidence type="ECO:0000256" key="1">
    <source>
        <dbReference type="SAM" id="Phobius"/>
    </source>
</evidence>
<feature type="transmembrane region" description="Helical" evidence="1">
    <location>
        <begin position="6"/>
        <end position="24"/>
    </location>
</feature>
<dbReference type="EMBL" id="WBOT01000002">
    <property type="protein sequence ID" value="KAB2334216.1"/>
    <property type="molecule type" value="Genomic_DNA"/>
</dbReference>
<evidence type="ECO:0000313" key="2">
    <source>
        <dbReference type="EMBL" id="KAB2334216.1"/>
    </source>
</evidence>
<keyword evidence="3" id="KW-1185">Reference proteome</keyword>
<evidence type="ECO:0000313" key="3">
    <source>
        <dbReference type="Proteomes" id="UP000441354"/>
    </source>
</evidence>
<keyword evidence="1" id="KW-0812">Transmembrane</keyword>
<dbReference type="AlphaFoldDB" id="A0A7V7RNS0"/>
<comment type="caution">
    <text evidence="2">The sequence shown here is derived from an EMBL/GenBank/DDBJ whole genome shotgun (WGS) entry which is preliminary data.</text>
</comment>
<reference evidence="2 3" key="1">
    <citation type="journal article" date="2014" name="Arch. Microbiol.">
        <title>Bacillus mesophilum sp. nov., strain IITR-54T, a novel 4-chlorobiphenyl dechlorinating bacterium.</title>
        <authorList>
            <person name="Manickam N."/>
            <person name="Singh N.K."/>
            <person name="Bajaj A."/>
            <person name="Kumar R.M."/>
            <person name="Kaur G."/>
            <person name="Kaur N."/>
            <person name="Bala M."/>
            <person name="Kumar A."/>
            <person name="Mayilraj S."/>
        </authorList>
    </citation>
    <scope>NUCLEOTIDE SEQUENCE [LARGE SCALE GENOMIC DNA]</scope>
    <source>
        <strain evidence="2 3">IITR-54</strain>
    </source>
</reference>
<name>A0A7V7RNS0_9BACI</name>
<gene>
    <name evidence="2" type="ORF">F7732_09085</name>
</gene>
<dbReference type="OrthoDB" id="2453019at2"/>